<dbReference type="Pfam" id="PF13229">
    <property type="entry name" value="Beta_helix"/>
    <property type="match status" value="1"/>
</dbReference>
<organism evidence="3 4">
    <name type="scientific">Pseudopedobacter beijingensis</name>
    <dbReference type="NCBI Taxonomy" id="1207056"/>
    <lineage>
        <taxon>Bacteria</taxon>
        <taxon>Pseudomonadati</taxon>
        <taxon>Bacteroidota</taxon>
        <taxon>Sphingobacteriia</taxon>
        <taxon>Sphingobacteriales</taxon>
        <taxon>Sphingobacteriaceae</taxon>
        <taxon>Pseudopedobacter</taxon>
    </lineage>
</organism>
<evidence type="ECO:0000313" key="4">
    <source>
        <dbReference type="Proteomes" id="UP001597118"/>
    </source>
</evidence>
<dbReference type="InterPro" id="IPR012334">
    <property type="entry name" value="Pectin_lyas_fold"/>
</dbReference>
<dbReference type="Gene3D" id="2.160.20.10">
    <property type="entry name" value="Single-stranded right-handed beta-helix, Pectin lyase-like"/>
    <property type="match status" value="1"/>
</dbReference>
<accession>A0ABW4I975</accession>
<evidence type="ECO:0000313" key="3">
    <source>
        <dbReference type="EMBL" id="MFD1628748.1"/>
    </source>
</evidence>
<dbReference type="InterPro" id="IPR006626">
    <property type="entry name" value="PbH1"/>
</dbReference>
<dbReference type="InterPro" id="IPR039448">
    <property type="entry name" value="Beta_helix"/>
</dbReference>
<keyword evidence="1" id="KW-0732">Signal</keyword>
<evidence type="ECO:0000259" key="2">
    <source>
        <dbReference type="Pfam" id="PF13229"/>
    </source>
</evidence>
<dbReference type="EMBL" id="JBHUDG010000003">
    <property type="protein sequence ID" value="MFD1628748.1"/>
    <property type="molecule type" value="Genomic_DNA"/>
</dbReference>
<feature type="chain" id="PRO_5045104166" evidence="1">
    <location>
        <begin position="19"/>
        <end position="389"/>
    </location>
</feature>
<feature type="domain" description="Right handed beta helix" evidence="2">
    <location>
        <begin position="151"/>
        <end position="316"/>
    </location>
</feature>
<reference evidence="4" key="1">
    <citation type="journal article" date="2019" name="Int. J. Syst. Evol. Microbiol.">
        <title>The Global Catalogue of Microorganisms (GCM) 10K type strain sequencing project: providing services to taxonomists for standard genome sequencing and annotation.</title>
        <authorList>
            <consortium name="The Broad Institute Genomics Platform"/>
            <consortium name="The Broad Institute Genome Sequencing Center for Infectious Disease"/>
            <person name="Wu L."/>
            <person name="Ma J."/>
        </authorList>
    </citation>
    <scope>NUCLEOTIDE SEQUENCE [LARGE SCALE GENOMIC DNA]</scope>
    <source>
        <strain evidence="4">CCUG 53762</strain>
    </source>
</reference>
<dbReference type="SMART" id="SM00710">
    <property type="entry name" value="PbH1"/>
    <property type="match status" value="7"/>
</dbReference>
<protein>
    <submittedName>
        <fullName evidence="3">Right-handed parallel beta-helix repeat-containing protein</fullName>
    </submittedName>
</protein>
<dbReference type="RefSeq" id="WP_379661134.1">
    <property type="nucleotide sequence ID" value="NZ_JBHUDG010000003.1"/>
</dbReference>
<comment type="caution">
    <text evidence="3">The sequence shown here is derived from an EMBL/GenBank/DDBJ whole genome shotgun (WGS) entry which is preliminary data.</text>
</comment>
<name>A0ABW4I975_9SPHI</name>
<keyword evidence="4" id="KW-1185">Reference proteome</keyword>
<sequence>MKRTHLFCFVLLVSTVLASCKNAIEAPLENTNLSPSKKNKQETGITAAVNYYIPHKGISDHSNASINGSIAWYLSQYGAGTASSPNIFYLTSDTSYVCSNSIIMPAYTRIDESGANAVIECNNSSWTSTAPNQEFIRLVPGCRLLNIEIRCNFKPKVGVFVRGDNTQIIGATIHKSSRTISPSYTVFVNDSRNVQIEDCLIRRSGCDSNEEDFERIGYLIYLNHGSDIQIMNNDMAVSPSSGIGFNTTDTLTIAYNQIHDTGRAVKPGFISDGITSYHNGNTANRYVHIAHNTIWNSRNHGIHVSGNGFRIENNTIYSSGLKTAASNISLADHKTPYDCSKNSVIKNNILSNCPALGGPSIKLDKYNTSTVTVSGNTGCLTTLLGTTCL</sequence>
<dbReference type="InterPro" id="IPR011050">
    <property type="entry name" value="Pectin_lyase_fold/virulence"/>
</dbReference>
<feature type="signal peptide" evidence="1">
    <location>
        <begin position="1"/>
        <end position="18"/>
    </location>
</feature>
<gene>
    <name evidence="3" type="ORF">ACFSAH_02605</name>
</gene>
<dbReference type="Proteomes" id="UP001597118">
    <property type="component" value="Unassembled WGS sequence"/>
</dbReference>
<dbReference type="PROSITE" id="PS51257">
    <property type="entry name" value="PROKAR_LIPOPROTEIN"/>
    <property type="match status" value="1"/>
</dbReference>
<proteinExistence type="predicted"/>
<evidence type="ECO:0000256" key="1">
    <source>
        <dbReference type="SAM" id="SignalP"/>
    </source>
</evidence>
<dbReference type="SUPFAM" id="SSF51126">
    <property type="entry name" value="Pectin lyase-like"/>
    <property type="match status" value="1"/>
</dbReference>